<dbReference type="GO" id="GO:0016837">
    <property type="term" value="F:carbon-oxygen lyase activity, acting on polysaccharides"/>
    <property type="evidence" value="ECO:0007669"/>
    <property type="project" value="InterPro"/>
</dbReference>
<dbReference type="PANTHER" id="PTHR36574">
    <property type="entry name" value="RHAMNOGALACTURONATE LYASE-RELATED"/>
    <property type="match status" value="1"/>
</dbReference>
<dbReference type="GO" id="GO:0045490">
    <property type="term" value="P:pectin catabolic process"/>
    <property type="evidence" value="ECO:0007669"/>
    <property type="project" value="TreeGrafter"/>
</dbReference>
<dbReference type="SUPFAM" id="SSF49785">
    <property type="entry name" value="Galactose-binding domain-like"/>
    <property type="match status" value="1"/>
</dbReference>
<organism evidence="2 3">
    <name type="scientific">Diplodia seriata</name>
    <dbReference type="NCBI Taxonomy" id="420778"/>
    <lineage>
        <taxon>Eukaryota</taxon>
        <taxon>Fungi</taxon>
        <taxon>Dikarya</taxon>
        <taxon>Ascomycota</taxon>
        <taxon>Pezizomycotina</taxon>
        <taxon>Dothideomycetes</taxon>
        <taxon>Dothideomycetes incertae sedis</taxon>
        <taxon>Botryosphaeriales</taxon>
        <taxon>Botryosphaeriaceae</taxon>
        <taxon>Diplodia</taxon>
    </lineage>
</organism>
<dbReference type="InterPro" id="IPR029411">
    <property type="entry name" value="RG-lyase_III"/>
</dbReference>
<dbReference type="AlphaFoldDB" id="A0A0G2DYS7"/>
<keyword evidence="2" id="KW-0456">Lyase</keyword>
<feature type="domain" description="Rhamnogalacturonan lyase" evidence="1">
    <location>
        <begin position="38"/>
        <end position="188"/>
    </location>
</feature>
<name>A0A0G2DYS7_9PEZI</name>
<proteinExistence type="predicted"/>
<dbReference type="InterPro" id="IPR016590">
    <property type="entry name" value="Rhamnogalacturonase_B"/>
</dbReference>
<dbReference type="Pfam" id="PF14683">
    <property type="entry name" value="CBM-like"/>
    <property type="match status" value="1"/>
</dbReference>
<evidence type="ECO:0000313" key="2">
    <source>
        <dbReference type="EMBL" id="KKY16017.1"/>
    </source>
</evidence>
<accession>A0A0G2DYS7</accession>
<dbReference type="EMBL" id="LAQI01000177">
    <property type="protein sequence ID" value="KKY16017.1"/>
    <property type="molecule type" value="Genomic_DNA"/>
</dbReference>
<dbReference type="Gene3D" id="2.60.120.260">
    <property type="entry name" value="Galactose-binding domain-like"/>
    <property type="match status" value="1"/>
</dbReference>
<dbReference type="PANTHER" id="PTHR36574:SF1">
    <property type="entry name" value="RHAMNOGALACTURONATE LYASE-RELATED"/>
    <property type="match status" value="1"/>
</dbReference>
<protein>
    <submittedName>
        <fullName evidence="2">Putative rhamnogalacturonate lyase a</fullName>
    </submittedName>
</protein>
<sequence>MVLYQTELNVAEASVTVTAGSATSADIASEWTANSDPLFLIGAWDGKPDGFLNAANQLRMHPSDARMSDWGPVTYTVGSSDASSVPMALFKGLNDPLTITLALDAADASGAATLRVGTTLSFAGGRPSITIDSRGVTRGAYRGYGEIYDFAIPDGALSTDNTITISVVSGSSGDSYLTPNYILDAIELFR</sequence>
<comment type="caution">
    <text evidence="2">The sequence shown here is derived from an EMBL/GenBank/DDBJ whole genome shotgun (WGS) entry which is preliminary data.</text>
</comment>
<dbReference type="CDD" id="cd10317">
    <property type="entry name" value="RGL4_C"/>
    <property type="match status" value="1"/>
</dbReference>
<dbReference type="Proteomes" id="UP000034182">
    <property type="component" value="Unassembled WGS sequence"/>
</dbReference>
<dbReference type="InterPro" id="IPR008979">
    <property type="entry name" value="Galactose-bd-like_sf"/>
</dbReference>
<reference evidence="2 3" key="1">
    <citation type="submission" date="2015-03" db="EMBL/GenBank/DDBJ databases">
        <authorList>
            <person name="Morales-Cruz A."/>
            <person name="Amrine K.C."/>
            <person name="Cantu D."/>
        </authorList>
    </citation>
    <scope>NUCLEOTIDE SEQUENCE [LARGE SCALE GENOMIC DNA]</scope>
    <source>
        <strain evidence="2">DS831</strain>
    </source>
</reference>
<evidence type="ECO:0000259" key="1">
    <source>
        <dbReference type="Pfam" id="PF14683"/>
    </source>
</evidence>
<evidence type="ECO:0000313" key="3">
    <source>
        <dbReference type="Proteomes" id="UP000034182"/>
    </source>
</evidence>
<gene>
    <name evidence="2" type="ORF">UCDDS831_g07401</name>
</gene>
<reference evidence="2 3" key="2">
    <citation type="submission" date="2015-05" db="EMBL/GenBank/DDBJ databases">
        <title>Distinctive expansion of gene families associated with plant cell wall degradation and secondary metabolism in the genomes of grapevine trunk pathogens.</title>
        <authorList>
            <person name="Lawrence D.P."/>
            <person name="Travadon R."/>
            <person name="Rolshausen P.E."/>
            <person name="Baumgartner K."/>
        </authorList>
    </citation>
    <scope>NUCLEOTIDE SEQUENCE [LARGE SCALE GENOMIC DNA]</scope>
    <source>
        <strain evidence="2">DS831</strain>
    </source>
</reference>